<accession>A0AAV8XL43</accession>
<dbReference type="EMBL" id="JAPWTK010000481">
    <property type="protein sequence ID" value="KAJ8939602.1"/>
    <property type="molecule type" value="Genomic_DNA"/>
</dbReference>
<reference evidence="1" key="1">
    <citation type="journal article" date="2023" name="Insect Mol. Biol.">
        <title>Genome sequencing provides insights into the evolution of gene families encoding plant cell wall-degrading enzymes in longhorned beetles.</title>
        <authorList>
            <person name="Shin N.R."/>
            <person name="Okamura Y."/>
            <person name="Kirsch R."/>
            <person name="Pauchet Y."/>
        </authorList>
    </citation>
    <scope>NUCLEOTIDE SEQUENCE</scope>
    <source>
        <strain evidence="1">AMC_N1</strain>
    </source>
</reference>
<protein>
    <submittedName>
        <fullName evidence="1">Uncharacterized protein</fullName>
    </submittedName>
</protein>
<gene>
    <name evidence="1" type="ORF">NQ318_010609</name>
</gene>
<dbReference type="AlphaFoldDB" id="A0AAV8XL43"/>
<comment type="caution">
    <text evidence="1">The sequence shown here is derived from an EMBL/GenBank/DDBJ whole genome shotgun (WGS) entry which is preliminary data.</text>
</comment>
<organism evidence="1 2">
    <name type="scientific">Aromia moschata</name>
    <dbReference type="NCBI Taxonomy" id="1265417"/>
    <lineage>
        <taxon>Eukaryota</taxon>
        <taxon>Metazoa</taxon>
        <taxon>Ecdysozoa</taxon>
        <taxon>Arthropoda</taxon>
        <taxon>Hexapoda</taxon>
        <taxon>Insecta</taxon>
        <taxon>Pterygota</taxon>
        <taxon>Neoptera</taxon>
        <taxon>Endopterygota</taxon>
        <taxon>Coleoptera</taxon>
        <taxon>Polyphaga</taxon>
        <taxon>Cucujiformia</taxon>
        <taxon>Chrysomeloidea</taxon>
        <taxon>Cerambycidae</taxon>
        <taxon>Cerambycinae</taxon>
        <taxon>Callichromatini</taxon>
        <taxon>Aromia</taxon>
    </lineage>
</organism>
<evidence type="ECO:0000313" key="1">
    <source>
        <dbReference type="EMBL" id="KAJ8939602.1"/>
    </source>
</evidence>
<evidence type="ECO:0000313" key="2">
    <source>
        <dbReference type="Proteomes" id="UP001162162"/>
    </source>
</evidence>
<name>A0AAV8XL43_9CUCU</name>
<proteinExistence type="predicted"/>
<sequence>MEESKTPLAAFIIINCGYLLLKNRRKELRHRRWWITSLNNSRDRSSNDPLKYGVSPMPPYGNTSISNSTGRHWYFLEFQDFMTRPKWKILGGSNAARRLFQRLPVVYISTTASPQESVLNWKWSSEDQSDIPEKKEEVMTTVRASAECNRTVVS</sequence>
<dbReference type="Proteomes" id="UP001162162">
    <property type="component" value="Unassembled WGS sequence"/>
</dbReference>
<keyword evidence="2" id="KW-1185">Reference proteome</keyword>